<accession>A0A9W6Y543</accession>
<name>A0A9W6Y543_9STRA</name>
<proteinExistence type="predicted"/>
<dbReference type="InterPro" id="IPR038765">
    <property type="entry name" value="Papain-like_cys_pep_sf"/>
</dbReference>
<keyword evidence="2" id="KW-1185">Reference proteome</keyword>
<gene>
    <name evidence="1" type="ORF">Pfra01_002211800</name>
</gene>
<dbReference type="Proteomes" id="UP001165121">
    <property type="component" value="Unassembled WGS sequence"/>
</dbReference>
<organism evidence="1 2">
    <name type="scientific">Phytophthora fragariaefolia</name>
    <dbReference type="NCBI Taxonomy" id="1490495"/>
    <lineage>
        <taxon>Eukaryota</taxon>
        <taxon>Sar</taxon>
        <taxon>Stramenopiles</taxon>
        <taxon>Oomycota</taxon>
        <taxon>Peronosporomycetes</taxon>
        <taxon>Peronosporales</taxon>
        <taxon>Peronosporaceae</taxon>
        <taxon>Phytophthora</taxon>
    </lineage>
</organism>
<dbReference type="OrthoDB" id="10269100at2759"/>
<evidence type="ECO:0000313" key="2">
    <source>
        <dbReference type="Proteomes" id="UP001165121"/>
    </source>
</evidence>
<reference evidence="1" key="1">
    <citation type="submission" date="2023-04" db="EMBL/GenBank/DDBJ databases">
        <title>Phytophthora fragariaefolia NBRC 109709.</title>
        <authorList>
            <person name="Ichikawa N."/>
            <person name="Sato H."/>
            <person name="Tonouchi N."/>
        </authorList>
    </citation>
    <scope>NUCLEOTIDE SEQUENCE</scope>
    <source>
        <strain evidence="1">NBRC 109709</strain>
    </source>
</reference>
<dbReference type="AlphaFoldDB" id="A0A9W6Y543"/>
<dbReference type="SUPFAM" id="SSF54001">
    <property type="entry name" value="Cysteine proteinases"/>
    <property type="match status" value="1"/>
</dbReference>
<dbReference type="Gene3D" id="3.40.395.10">
    <property type="entry name" value="Adenoviral Proteinase, Chain A"/>
    <property type="match status" value="1"/>
</dbReference>
<evidence type="ECO:0000313" key="1">
    <source>
        <dbReference type="EMBL" id="GMF53467.1"/>
    </source>
</evidence>
<sequence>MTHFDGIDVAIKWVKEFDETTWQTREPLWSDGLLEQDNLIQHLKGIDVLSDYYWATSLCGRTTIEGPCMNLTVQVIRIRNSDQATIFTIPCDVLRFPRFDVDMIKEQPVWNDLREAASHVDLKTQRLLFFAVVNYDLNHWCGVAVDFNSYDVKVYDPQQNGQIFKLLKKSVAVTVAAARVIKTIPIHPK</sequence>
<dbReference type="EMBL" id="BSXT01003283">
    <property type="protein sequence ID" value="GMF53467.1"/>
    <property type="molecule type" value="Genomic_DNA"/>
</dbReference>
<protein>
    <submittedName>
        <fullName evidence="1">Unnamed protein product</fullName>
    </submittedName>
</protein>
<comment type="caution">
    <text evidence="1">The sequence shown here is derived from an EMBL/GenBank/DDBJ whole genome shotgun (WGS) entry which is preliminary data.</text>
</comment>